<evidence type="ECO:0000313" key="9">
    <source>
        <dbReference type="Proteomes" id="UP000790833"/>
    </source>
</evidence>
<dbReference type="EMBL" id="JAHMUF010000019">
    <property type="protein sequence ID" value="KAG7192181.1"/>
    <property type="molecule type" value="Genomic_DNA"/>
</dbReference>
<feature type="transmembrane region" description="Helical" evidence="6">
    <location>
        <begin position="432"/>
        <end position="450"/>
    </location>
</feature>
<gene>
    <name evidence="8" type="ORF">KQ657_001895</name>
</gene>
<evidence type="ECO:0000256" key="5">
    <source>
        <dbReference type="ARBA" id="ARBA00023136"/>
    </source>
</evidence>
<dbReference type="OrthoDB" id="2985014at2759"/>
<dbReference type="RefSeq" id="XP_043047731.1">
    <property type="nucleotide sequence ID" value="XM_043192676.1"/>
</dbReference>
<dbReference type="SUPFAM" id="SSF103473">
    <property type="entry name" value="MFS general substrate transporter"/>
    <property type="match status" value="1"/>
</dbReference>
<dbReference type="GO" id="GO:0016020">
    <property type="term" value="C:membrane"/>
    <property type="evidence" value="ECO:0007669"/>
    <property type="project" value="UniProtKB-SubCell"/>
</dbReference>
<feature type="transmembrane region" description="Helical" evidence="6">
    <location>
        <begin position="373"/>
        <end position="393"/>
    </location>
</feature>
<feature type="transmembrane region" description="Helical" evidence="6">
    <location>
        <begin position="462"/>
        <end position="482"/>
    </location>
</feature>
<keyword evidence="3 6" id="KW-0812">Transmembrane</keyword>
<sequence>MSAVVTNNTISNKDFIDDDKGAFEYVEGDSEGVDLTPVASEYWVNLPESLQGLSVDELEQLEKRTKWKIDIRILPMLVYIYILNYLDRNNIATARLGGLEKELGLKGSEYQTAISILFVGYILMQIPSNMILNKLGRPALYMTVVMTLWGVISACCGAVQNYAGLVVVRFLLGWIEAGFFGSALYYLSMWYTRKELALRNSILYSGSLISSAVSGLIGLGILEGMEGVHGISAWRWLFIIEGAITVGSVPFAYVILPDKPSNTKFLSQQEKDMVMWKLTQEVGQADDDEKQSKGYYKDALLLALKDMKVWLVTGILSTLVAAAGVTNFFPSVVSTLGFNRKTTLGLTAPPYGIAVVATFIWARHADKTGERYFHVVIPLLLSMVSFIIAVATLSTAGRYFAMCMMVPSMYCAFTVILTWMSNCVPRPPLKRAISLSLMNCLANSTSIWNAYLYPSNDAPRYLKAFCCNIGFLAVSIILATILRIRISRLNKRIAQGTMNWWRELGNDGSHISPDFRYLK</sequence>
<evidence type="ECO:0000313" key="8">
    <source>
        <dbReference type="EMBL" id="KAG7192181.1"/>
    </source>
</evidence>
<feature type="transmembrane region" description="Helical" evidence="6">
    <location>
        <begin position="69"/>
        <end position="86"/>
    </location>
</feature>
<feature type="transmembrane region" description="Helical" evidence="6">
    <location>
        <begin position="139"/>
        <end position="160"/>
    </location>
</feature>
<dbReference type="AlphaFoldDB" id="A0A9P7V6N3"/>
<feature type="domain" description="Major facilitator superfamily (MFS) profile" evidence="7">
    <location>
        <begin position="73"/>
        <end position="519"/>
    </location>
</feature>
<evidence type="ECO:0000256" key="2">
    <source>
        <dbReference type="ARBA" id="ARBA00022448"/>
    </source>
</evidence>
<dbReference type="GO" id="GO:0022857">
    <property type="term" value="F:transmembrane transporter activity"/>
    <property type="evidence" value="ECO:0007669"/>
    <property type="project" value="InterPro"/>
</dbReference>
<dbReference type="FunFam" id="1.20.1250.20:FF:000057">
    <property type="entry name" value="MFS general substrate transporter"/>
    <property type="match status" value="1"/>
</dbReference>
<feature type="transmembrane region" description="Helical" evidence="6">
    <location>
        <begin position="234"/>
        <end position="256"/>
    </location>
</feature>
<dbReference type="FunFam" id="1.20.1250.20:FF:000013">
    <property type="entry name" value="MFS general substrate transporter"/>
    <property type="match status" value="1"/>
</dbReference>
<evidence type="ECO:0000256" key="3">
    <source>
        <dbReference type="ARBA" id="ARBA00022692"/>
    </source>
</evidence>
<dbReference type="PANTHER" id="PTHR43791">
    <property type="entry name" value="PERMEASE-RELATED"/>
    <property type="match status" value="1"/>
</dbReference>
<keyword evidence="2" id="KW-0813">Transport</keyword>
<accession>A0A9P7V6N3</accession>
<keyword evidence="4 6" id="KW-1133">Transmembrane helix</keyword>
<evidence type="ECO:0000259" key="7">
    <source>
        <dbReference type="PROSITE" id="PS50850"/>
    </source>
</evidence>
<proteinExistence type="predicted"/>
<dbReference type="Gene3D" id="1.20.1250.20">
    <property type="entry name" value="MFS general substrate transporter like domains"/>
    <property type="match status" value="2"/>
</dbReference>
<keyword evidence="5 6" id="KW-0472">Membrane</keyword>
<comment type="caution">
    <text evidence="8">The sequence shown here is derived from an EMBL/GenBank/DDBJ whole genome shotgun (WGS) entry which is preliminary data.</text>
</comment>
<feature type="transmembrane region" description="Helical" evidence="6">
    <location>
        <begin position="110"/>
        <end position="127"/>
    </location>
</feature>
<dbReference type="Pfam" id="PF07690">
    <property type="entry name" value="MFS_1"/>
    <property type="match status" value="1"/>
</dbReference>
<dbReference type="InterPro" id="IPR011701">
    <property type="entry name" value="MFS"/>
</dbReference>
<evidence type="ECO:0000256" key="6">
    <source>
        <dbReference type="SAM" id="Phobius"/>
    </source>
</evidence>
<dbReference type="InterPro" id="IPR036259">
    <property type="entry name" value="MFS_trans_sf"/>
</dbReference>
<dbReference type="Proteomes" id="UP000790833">
    <property type="component" value="Unassembled WGS sequence"/>
</dbReference>
<comment type="subcellular location">
    <subcellularLocation>
        <location evidence="1">Membrane</location>
        <topology evidence="1">Multi-pass membrane protein</topology>
    </subcellularLocation>
</comment>
<protein>
    <recommendedName>
        <fullName evidence="7">Major facilitator superfamily (MFS) profile domain-containing protein</fullName>
    </recommendedName>
</protein>
<evidence type="ECO:0000256" key="1">
    <source>
        <dbReference type="ARBA" id="ARBA00004141"/>
    </source>
</evidence>
<feature type="transmembrane region" description="Helical" evidence="6">
    <location>
        <begin position="166"/>
        <end position="190"/>
    </location>
</feature>
<organism evidence="8 9">
    <name type="scientific">Scheffersomyces spartinae</name>
    <dbReference type="NCBI Taxonomy" id="45513"/>
    <lineage>
        <taxon>Eukaryota</taxon>
        <taxon>Fungi</taxon>
        <taxon>Dikarya</taxon>
        <taxon>Ascomycota</taxon>
        <taxon>Saccharomycotina</taxon>
        <taxon>Pichiomycetes</taxon>
        <taxon>Debaryomycetaceae</taxon>
        <taxon>Scheffersomyces</taxon>
    </lineage>
</organism>
<dbReference type="PANTHER" id="PTHR43791:SF92">
    <property type="entry name" value="AGL026WP"/>
    <property type="match status" value="1"/>
</dbReference>
<name>A0A9P7V6N3_9ASCO</name>
<feature type="transmembrane region" description="Helical" evidence="6">
    <location>
        <begin position="309"/>
        <end position="330"/>
    </location>
</feature>
<reference evidence="8" key="1">
    <citation type="submission" date="2021-03" db="EMBL/GenBank/DDBJ databases">
        <authorList>
            <person name="Palmer J.M."/>
        </authorList>
    </citation>
    <scope>NUCLEOTIDE SEQUENCE</scope>
    <source>
        <strain evidence="8">ARV_011</strain>
    </source>
</reference>
<dbReference type="GeneID" id="66115269"/>
<dbReference type="InterPro" id="IPR020846">
    <property type="entry name" value="MFS_dom"/>
</dbReference>
<feature type="transmembrane region" description="Helical" evidence="6">
    <location>
        <begin position="399"/>
        <end position="420"/>
    </location>
</feature>
<feature type="transmembrane region" description="Helical" evidence="6">
    <location>
        <begin position="202"/>
        <end position="222"/>
    </location>
</feature>
<evidence type="ECO:0000256" key="4">
    <source>
        <dbReference type="ARBA" id="ARBA00022989"/>
    </source>
</evidence>
<dbReference type="PROSITE" id="PS50850">
    <property type="entry name" value="MFS"/>
    <property type="match status" value="1"/>
</dbReference>
<feature type="transmembrane region" description="Helical" evidence="6">
    <location>
        <begin position="342"/>
        <end position="361"/>
    </location>
</feature>
<keyword evidence="9" id="KW-1185">Reference proteome</keyword>